<comment type="caution">
    <text evidence="1">The sequence shown here is derived from an EMBL/GenBank/DDBJ whole genome shotgun (WGS) entry which is preliminary data.</text>
</comment>
<dbReference type="EMBL" id="JACJSI010000272">
    <property type="protein sequence ID" value="MBD2535406.1"/>
    <property type="molecule type" value="Genomic_DNA"/>
</dbReference>
<dbReference type="Proteomes" id="UP000623440">
    <property type="component" value="Unassembled WGS sequence"/>
</dbReference>
<protein>
    <submittedName>
        <fullName evidence="1">Uncharacterized protein</fullName>
    </submittedName>
</protein>
<name>A0ABR8E2T2_9NOSO</name>
<evidence type="ECO:0000313" key="1">
    <source>
        <dbReference type="EMBL" id="MBD2535406.1"/>
    </source>
</evidence>
<reference evidence="1 2" key="1">
    <citation type="journal article" date="2020" name="ISME J.">
        <title>Comparative genomics reveals insights into cyanobacterial evolution and habitat adaptation.</title>
        <authorList>
            <person name="Chen M.Y."/>
            <person name="Teng W.K."/>
            <person name="Zhao L."/>
            <person name="Hu C.X."/>
            <person name="Zhou Y.K."/>
            <person name="Han B.P."/>
            <person name="Song L.R."/>
            <person name="Shu W.S."/>
        </authorList>
    </citation>
    <scope>NUCLEOTIDE SEQUENCE [LARGE SCALE GENOMIC DNA]</scope>
    <source>
        <strain evidence="1 2">FACHB-838</strain>
    </source>
</reference>
<proteinExistence type="predicted"/>
<evidence type="ECO:0000313" key="2">
    <source>
        <dbReference type="Proteomes" id="UP000623440"/>
    </source>
</evidence>
<gene>
    <name evidence="1" type="ORF">H6G97_40835</name>
</gene>
<feature type="non-terminal residue" evidence="1">
    <location>
        <position position="120"/>
    </location>
</feature>
<organism evidence="1 2">
    <name type="scientific">Nostoc flagelliforme FACHB-838</name>
    <dbReference type="NCBI Taxonomy" id="2692904"/>
    <lineage>
        <taxon>Bacteria</taxon>
        <taxon>Bacillati</taxon>
        <taxon>Cyanobacteriota</taxon>
        <taxon>Cyanophyceae</taxon>
        <taxon>Nostocales</taxon>
        <taxon>Nostocaceae</taxon>
        <taxon>Nostoc</taxon>
    </lineage>
</organism>
<sequence>MVSHINLAVSIDVGGSGTKIIYKANGWKEPQLIVMSPDVEQITKADFQRYQDTQVWNGMPLPEHQAYLEWQDSIFIVGEFASEFALVDRIHERKYENALYKVLAAVGVILQKHNVAIKKR</sequence>
<accession>A0ABR8E2T2</accession>
<keyword evidence="2" id="KW-1185">Reference proteome</keyword>